<dbReference type="Proteomes" id="UP000325811">
    <property type="component" value="Chromosome I"/>
</dbReference>
<organism evidence="2 3">
    <name type="scientific">Paraburkholderia dioscoreae</name>
    <dbReference type="NCBI Taxonomy" id="2604047"/>
    <lineage>
        <taxon>Bacteria</taxon>
        <taxon>Pseudomonadati</taxon>
        <taxon>Pseudomonadota</taxon>
        <taxon>Betaproteobacteria</taxon>
        <taxon>Burkholderiales</taxon>
        <taxon>Burkholderiaceae</taxon>
        <taxon>Paraburkholderia</taxon>
    </lineage>
</organism>
<dbReference type="CDD" id="cd00829">
    <property type="entry name" value="SCP-x_thiolase"/>
    <property type="match status" value="1"/>
</dbReference>
<dbReference type="InterPro" id="IPR055140">
    <property type="entry name" value="Thiolase_C_2"/>
</dbReference>
<dbReference type="KEGG" id="pdio:PDMSB3_1750"/>
<dbReference type="RefSeq" id="WP_007182237.1">
    <property type="nucleotide sequence ID" value="NZ_LR699553.1"/>
</dbReference>
<evidence type="ECO:0000259" key="1">
    <source>
        <dbReference type="Pfam" id="PF22691"/>
    </source>
</evidence>
<proteinExistence type="predicted"/>
<dbReference type="SUPFAM" id="SSF53901">
    <property type="entry name" value="Thiolase-like"/>
    <property type="match status" value="1"/>
</dbReference>
<name>A0A5Q4ZCL4_9BURK</name>
<reference evidence="2 3" key="1">
    <citation type="submission" date="2019-08" db="EMBL/GenBank/DDBJ databases">
        <authorList>
            <person name="Herpell B J."/>
        </authorList>
    </citation>
    <scope>NUCLEOTIDE SEQUENCE [LARGE SCALE GENOMIC DNA]</scope>
    <source>
        <strain evidence="3">Msb3</strain>
    </source>
</reference>
<evidence type="ECO:0000313" key="3">
    <source>
        <dbReference type="Proteomes" id="UP000325811"/>
    </source>
</evidence>
<feature type="domain" description="Thiolase C-terminal" evidence="1">
    <location>
        <begin position="286"/>
        <end position="356"/>
    </location>
</feature>
<sequence>MDVYVMGVAIHPAADAIGDLRLEEMAYRTARAALDNAGVERREIDHLTLAASDEIDARGISSMLLAAPSGGYLKDEMRVTDSGLAGLHLGAMRAAAGHLQLGLVVSSNQSSVVPLEDIARMRGEPFFLRPVGLNFAIADGLFAGAVATRYAISAATAAERVLERMRSAARNSRAVARTLPRLDDIAGSPCLAYPLRAGHRAPVTDGAVAMVLASGEWLRAHPQHRPLARIAGMAWGVDRYQLDAERLAGLDIFQRGLDDALSRAGLESVDELEVVELEAQNAWADVAFSQALGASARVSVSPSGGAWAQNPFFCTGLLNAAEAALQVAGQAGGHQVDGARRALAHGVSGFAQQTHGFVVMEGIAA</sequence>
<dbReference type="Gene3D" id="3.40.47.10">
    <property type="match status" value="1"/>
</dbReference>
<keyword evidence="2" id="KW-0808">Transferase</keyword>
<dbReference type="PIRSF" id="PIRSF000429">
    <property type="entry name" value="Ac-CoA_Ac_transf"/>
    <property type="match status" value="1"/>
</dbReference>
<dbReference type="GO" id="GO:0003988">
    <property type="term" value="F:acetyl-CoA C-acyltransferase activity"/>
    <property type="evidence" value="ECO:0007669"/>
    <property type="project" value="UniProtKB-ARBA"/>
</dbReference>
<dbReference type="EMBL" id="LR699553">
    <property type="protein sequence ID" value="VVD28206.1"/>
    <property type="molecule type" value="Genomic_DNA"/>
</dbReference>
<dbReference type="PANTHER" id="PTHR42870">
    <property type="entry name" value="ACETYL-COA C-ACETYLTRANSFERASE"/>
    <property type="match status" value="1"/>
</dbReference>
<keyword evidence="3" id="KW-1185">Reference proteome</keyword>
<dbReference type="PANTHER" id="PTHR42870:SF6">
    <property type="entry name" value="ACETYL-COA C-ACYLTRANSFERASE"/>
    <property type="match status" value="1"/>
</dbReference>
<evidence type="ECO:0000313" key="2">
    <source>
        <dbReference type="EMBL" id="VVD28206.1"/>
    </source>
</evidence>
<dbReference type="Pfam" id="PF22691">
    <property type="entry name" value="Thiolase_C_1"/>
    <property type="match status" value="1"/>
</dbReference>
<gene>
    <name evidence="2" type="ORF">PDMSB3_1750</name>
</gene>
<dbReference type="AlphaFoldDB" id="A0A5Q4ZCL4"/>
<dbReference type="InterPro" id="IPR016039">
    <property type="entry name" value="Thiolase-like"/>
</dbReference>
<dbReference type="InterPro" id="IPR002155">
    <property type="entry name" value="Thiolase"/>
</dbReference>
<protein>
    <submittedName>
        <fullName evidence="2">Acetyl-CoA acetyltransferase</fullName>
    </submittedName>
</protein>
<accession>A0A5Q4ZCL4</accession>